<evidence type="ECO:0000313" key="3">
    <source>
        <dbReference type="Proteomes" id="UP000620075"/>
    </source>
</evidence>
<reference evidence="2 3" key="1">
    <citation type="submission" date="2020-10" db="EMBL/GenBank/DDBJ databases">
        <title>Ca. Dormibacterota MAGs.</title>
        <authorList>
            <person name="Montgomery K."/>
        </authorList>
    </citation>
    <scope>NUCLEOTIDE SEQUENCE [LARGE SCALE GENOMIC DNA]</scope>
    <source>
        <strain evidence="2">SC8811_S16_3</strain>
    </source>
</reference>
<proteinExistence type="predicted"/>
<evidence type="ECO:0000313" key="2">
    <source>
        <dbReference type="EMBL" id="MBJ7603336.1"/>
    </source>
</evidence>
<dbReference type="AlphaFoldDB" id="A0A934NCC5"/>
<feature type="transmembrane region" description="Helical" evidence="1">
    <location>
        <begin position="188"/>
        <end position="221"/>
    </location>
</feature>
<comment type="caution">
    <text evidence="2">The sequence shown here is derived from an EMBL/GenBank/DDBJ whole genome shotgun (WGS) entry which is preliminary data.</text>
</comment>
<feature type="transmembrane region" description="Helical" evidence="1">
    <location>
        <begin position="117"/>
        <end position="139"/>
    </location>
</feature>
<keyword evidence="1" id="KW-0472">Membrane</keyword>
<dbReference type="EMBL" id="JAEKNQ010000035">
    <property type="protein sequence ID" value="MBJ7603336.1"/>
    <property type="molecule type" value="Genomic_DNA"/>
</dbReference>
<keyword evidence="1" id="KW-0812">Transmembrane</keyword>
<keyword evidence="1" id="KW-1133">Transmembrane helix</keyword>
<organism evidence="2 3">
    <name type="scientific">Candidatus Dormiibacter inghamiae</name>
    <dbReference type="NCBI Taxonomy" id="3127013"/>
    <lineage>
        <taxon>Bacteria</taxon>
        <taxon>Bacillati</taxon>
        <taxon>Candidatus Dormiibacterota</taxon>
        <taxon>Candidatus Dormibacteria</taxon>
        <taxon>Candidatus Dormibacterales</taxon>
        <taxon>Candidatus Dormibacteraceae</taxon>
        <taxon>Candidatus Dormiibacter</taxon>
    </lineage>
</organism>
<protein>
    <submittedName>
        <fullName evidence="2">Uncharacterized protein</fullName>
    </submittedName>
</protein>
<name>A0A934NCC5_9BACT</name>
<accession>A0A934NCC5</accession>
<gene>
    <name evidence="2" type="ORF">JF888_09150</name>
</gene>
<feature type="transmembrane region" description="Helical" evidence="1">
    <location>
        <begin position="86"/>
        <end position="105"/>
    </location>
</feature>
<feature type="transmembrane region" description="Helical" evidence="1">
    <location>
        <begin position="233"/>
        <end position="255"/>
    </location>
</feature>
<sequence length="317" mass="34549">MVDPGGILNALHQLQETVNGIKDSVTAIGDALNFVANIERFIKSTAQDVAHAAATYVFITADPYDPKHAFVKTEAISKWLPLTRSVANGALTVALTWGFFRVMFAHGTHSQHGLRQMLPRAMLAAILINFSSVLIQAGVEATNAMDLVVLKANQADHFKLLLGWLLPVSQPSDLTAPAWNVLARLALVLSYGLLAIVYIVRFTVLVILTILAPLAALAFVLPETSHYAKQWGHLFSLTLLMQPLQLLILEIGITLDVTWQRLPLFPVQHLFALAAVYICFKVPGALGMSTKVFSKASSEAKKEADHAWKAAVKVLAK</sequence>
<dbReference type="Proteomes" id="UP000620075">
    <property type="component" value="Unassembled WGS sequence"/>
</dbReference>
<feature type="transmembrane region" description="Helical" evidence="1">
    <location>
        <begin position="267"/>
        <end position="286"/>
    </location>
</feature>
<evidence type="ECO:0000256" key="1">
    <source>
        <dbReference type="SAM" id="Phobius"/>
    </source>
</evidence>
<dbReference type="RefSeq" id="WP_338179175.1">
    <property type="nucleotide sequence ID" value="NZ_JAEKNQ010000035.1"/>
</dbReference>